<feature type="compositionally biased region" description="Polar residues" evidence="1">
    <location>
        <begin position="309"/>
        <end position="322"/>
    </location>
</feature>
<comment type="caution">
    <text evidence="2">The sequence shown here is derived from an EMBL/GenBank/DDBJ whole genome shotgun (WGS) entry which is preliminary data.</text>
</comment>
<proteinExistence type="predicted"/>
<evidence type="ECO:0000313" key="3">
    <source>
        <dbReference type="Proteomes" id="UP000326759"/>
    </source>
</evidence>
<accession>A0A5N5TFI5</accession>
<organism evidence="2 3">
    <name type="scientific">Armadillidium nasatum</name>
    <dbReference type="NCBI Taxonomy" id="96803"/>
    <lineage>
        <taxon>Eukaryota</taxon>
        <taxon>Metazoa</taxon>
        <taxon>Ecdysozoa</taxon>
        <taxon>Arthropoda</taxon>
        <taxon>Crustacea</taxon>
        <taxon>Multicrustacea</taxon>
        <taxon>Malacostraca</taxon>
        <taxon>Eumalacostraca</taxon>
        <taxon>Peracarida</taxon>
        <taxon>Isopoda</taxon>
        <taxon>Oniscidea</taxon>
        <taxon>Crinocheta</taxon>
        <taxon>Armadillidiidae</taxon>
        <taxon>Armadillidium</taxon>
    </lineage>
</organism>
<dbReference type="Proteomes" id="UP000326759">
    <property type="component" value="Unassembled WGS sequence"/>
</dbReference>
<dbReference type="AlphaFoldDB" id="A0A5N5TFI5"/>
<feature type="region of interest" description="Disordered" evidence="1">
    <location>
        <begin position="54"/>
        <end position="104"/>
    </location>
</feature>
<gene>
    <name evidence="2" type="ORF">Anas_13434</name>
</gene>
<feature type="compositionally biased region" description="Polar residues" evidence="1">
    <location>
        <begin position="79"/>
        <end position="88"/>
    </location>
</feature>
<feature type="compositionally biased region" description="Basic and acidic residues" evidence="1">
    <location>
        <begin position="63"/>
        <end position="77"/>
    </location>
</feature>
<feature type="region of interest" description="Disordered" evidence="1">
    <location>
        <begin position="307"/>
        <end position="326"/>
    </location>
</feature>
<name>A0A5N5TFI5_9CRUS</name>
<evidence type="ECO:0000313" key="2">
    <source>
        <dbReference type="EMBL" id="KAB7505251.1"/>
    </source>
</evidence>
<keyword evidence="3" id="KW-1185">Reference proteome</keyword>
<sequence>MIFYTLGKVTKMNVVFVSRFEDPHLTDHLSRMIGINVVKLNESSVSDIPEALKTQEENPSVNKGKEERTNHASDELKNQFVQETSFTPSPTPKRPHTSSEDYLLRKSVKTHSEISTRAYVIDQASFKYQAPQDHLSLPHSNFPVSVEENKKHHGEDSHSNTFQSELHFSSDKYDSKNKTLIKKLPEAELNLRSTLGEELYKSFAQERKEILSSHESEYDAYKTFPDLHPNYDKYYSEFLKDYVKKYPIHKSEDHKASVWKEHWKSKLKAVMDDEWKEQKKKLFLKYQNKVEKESQENLMKLQVPLSVNDPRTNLSDSSQSRTNDNRIEEVDKIDNKSLVEEDEFTVEKSLDFLEQFSPKFGVLGPSMLAMVESTRKLGSNTFEALNIFTEEENVALINMGISKLKALQQKSSELDPVLTCAINFITQLLEYAKNPPLHLILDIKSIARCTLGQSPTCILDKINKILTRKKRANESKEKINELFLKVCAVQFDLQTSSND</sequence>
<evidence type="ECO:0000256" key="1">
    <source>
        <dbReference type="SAM" id="MobiDB-lite"/>
    </source>
</evidence>
<reference evidence="2 3" key="1">
    <citation type="journal article" date="2019" name="PLoS Biol.">
        <title>Sex chromosomes control vertical transmission of feminizing Wolbachia symbionts in an isopod.</title>
        <authorList>
            <person name="Becking T."/>
            <person name="Chebbi M.A."/>
            <person name="Giraud I."/>
            <person name="Moumen B."/>
            <person name="Laverre T."/>
            <person name="Caubet Y."/>
            <person name="Peccoud J."/>
            <person name="Gilbert C."/>
            <person name="Cordaux R."/>
        </authorList>
    </citation>
    <scope>NUCLEOTIDE SEQUENCE [LARGE SCALE GENOMIC DNA]</scope>
    <source>
        <strain evidence="2">ANa2</strain>
        <tissue evidence="2">Whole body excluding digestive tract and cuticle</tissue>
    </source>
</reference>
<protein>
    <submittedName>
        <fullName evidence="2">Uncharacterized protein</fullName>
    </submittedName>
</protein>
<dbReference type="EMBL" id="SEYY01001519">
    <property type="protein sequence ID" value="KAB7505251.1"/>
    <property type="molecule type" value="Genomic_DNA"/>
</dbReference>